<dbReference type="EMBL" id="CAJVQB010001528">
    <property type="protein sequence ID" value="CAG8539577.1"/>
    <property type="molecule type" value="Genomic_DNA"/>
</dbReference>
<sequence length="281" mass="33026">MFSQNRFKKNKNNKPHSYLNIHSNKTYLNDYTFSNNLNDALYSNSNNDSPYHQDYGDYSNQHTINDSLNNIDNLESDWEFEDNLSYSNSDNSNNDNIDSYNNTHDNEFNNNINSYSLDEECELTNNISKIFDKMKPDINWNNDCPFGPFENFTNTAFFIWATKYMISTAAYRDLIQILLHPQFKREHLTTNLQCLKKQREQLPLMKIYSHMILINPKNTPSTSKDSTHVYYYSLIEHIQCILKNLSISPYLYFGLSIVSKSCQELWKGDLWAESPLFGQPN</sequence>
<dbReference type="Proteomes" id="UP000789901">
    <property type="component" value="Unassembled WGS sequence"/>
</dbReference>
<accession>A0ABM8W6N5</accession>
<proteinExistence type="predicted"/>
<gene>
    <name evidence="1" type="ORF">GMARGA_LOCUS4016</name>
</gene>
<keyword evidence="2" id="KW-1185">Reference proteome</keyword>
<evidence type="ECO:0000313" key="1">
    <source>
        <dbReference type="EMBL" id="CAG8539577.1"/>
    </source>
</evidence>
<reference evidence="1 2" key="1">
    <citation type="submission" date="2021-06" db="EMBL/GenBank/DDBJ databases">
        <authorList>
            <person name="Kallberg Y."/>
            <person name="Tangrot J."/>
            <person name="Rosling A."/>
        </authorList>
    </citation>
    <scope>NUCLEOTIDE SEQUENCE [LARGE SCALE GENOMIC DNA]</scope>
    <source>
        <strain evidence="1 2">120-4 pot B 10/14</strain>
    </source>
</reference>
<evidence type="ECO:0000313" key="2">
    <source>
        <dbReference type="Proteomes" id="UP000789901"/>
    </source>
</evidence>
<comment type="caution">
    <text evidence="1">The sequence shown here is derived from an EMBL/GenBank/DDBJ whole genome shotgun (WGS) entry which is preliminary data.</text>
</comment>
<protein>
    <submittedName>
        <fullName evidence="1">24172_t:CDS:1</fullName>
    </submittedName>
</protein>
<organism evidence="1 2">
    <name type="scientific">Gigaspora margarita</name>
    <dbReference type="NCBI Taxonomy" id="4874"/>
    <lineage>
        <taxon>Eukaryota</taxon>
        <taxon>Fungi</taxon>
        <taxon>Fungi incertae sedis</taxon>
        <taxon>Mucoromycota</taxon>
        <taxon>Glomeromycotina</taxon>
        <taxon>Glomeromycetes</taxon>
        <taxon>Diversisporales</taxon>
        <taxon>Gigasporaceae</taxon>
        <taxon>Gigaspora</taxon>
    </lineage>
</organism>
<name>A0ABM8W6N5_GIGMA</name>